<evidence type="ECO:0000256" key="1">
    <source>
        <dbReference type="ARBA" id="ARBA00022723"/>
    </source>
</evidence>
<dbReference type="Proteomes" id="UP001556367">
    <property type="component" value="Unassembled WGS sequence"/>
</dbReference>
<accession>A0ABR3J0C8</accession>
<evidence type="ECO:0000256" key="2">
    <source>
        <dbReference type="ARBA" id="ARBA00023242"/>
    </source>
</evidence>
<dbReference type="InterPro" id="IPR036864">
    <property type="entry name" value="Zn2-C6_fun-type_DNA-bd_sf"/>
</dbReference>
<dbReference type="InterPro" id="IPR050987">
    <property type="entry name" value="AtrR-like"/>
</dbReference>
<comment type="caution">
    <text evidence="5">The sequence shown here is derived from an EMBL/GenBank/DDBJ whole genome shotgun (WGS) entry which is preliminary data.</text>
</comment>
<dbReference type="InterPro" id="IPR001138">
    <property type="entry name" value="Zn2Cys6_DnaBD"/>
</dbReference>
<dbReference type="SMART" id="SM00066">
    <property type="entry name" value="GAL4"/>
    <property type="match status" value="1"/>
</dbReference>
<dbReference type="PANTHER" id="PTHR46910:SF38">
    <property type="entry name" value="ZN(2)-C6 FUNGAL-TYPE DOMAIN-CONTAINING PROTEIN"/>
    <property type="match status" value="1"/>
</dbReference>
<evidence type="ECO:0000313" key="6">
    <source>
        <dbReference type="Proteomes" id="UP001556367"/>
    </source>
</evidence>
<dbReference type="PANTHER" id="PTHR46910">
    <property type="entry name" value="TRANSCRIPTION FACTOR PDR1"/>
    <property type="match status" value="1"/>
</dbReference>
<dbReference type="SMART" id="SM00906">
    <property type="entry name" value="Fungal_trans"/>
    <property type="match status" value="1"/>
</dbReference>
<keyword evidence="6" id="KW-1185">Reference proteome</keyword>
<keyword evidence="2" id="KW-0539">Nucleus</keyword>
<gene>
    <name evidence="5" type="ORF">HGRIS_009040</name>
</gene>
<dbReference type="CDD" id="cd00067">
    <property type="entry name" value="GAL4"/>
    <property type="match status" value="1"/>
</dbReference>
<dbReference type="Pfam" id="PF00172">
    <property type="entry name" value="Zn_clus"/>
    <property type="match status" value="1"/>
</dbReference>
<name>A0ABR3J0C8_9AGAR</name>
<dbReference type="PROSITE" id="PS50048">
    <property type="entry name" value="ZN2_CY6_FUNGAL_2"/>
    <property type="match status" value="1"/>
</dbReference>
<dbReference type="SUPFAM" id="SSF57701">
    <property type="entry name" value="Zn2/Cys6 DNA-binding domain"/>
    <property type="match status" value="1"/>
</dbReference>
<dbReference type="InterPro" id="IPR007219">
    <property type="entry name" value="XnlR_reg_dom"/>
</dbReference>
<organism evidence="5 6">
    <name type="scientific">Hohenbuehelia grisea</name>
    <dbReference type="NCBI Taxonomy" id="104357"/>
    <lineage>
        <taxon>Eukaryota</taxon>
        <taxon>Fungi</taxon>
        <taxon>Dikarya</taxon>
        <taxon>Basidiomycota</taxon>
        <taxon>Agaricomycotina</taxon>
        <taxon>Agaricomycetes</taxon>
        <taxon>Agaricomycetidae</taxon>
        <taxon>Agaricales</taxon>
        <taxon>Pleurotineae</taxon>
        <taxon>Pleurotaceae</taxon>
        <taxon>Hohenbuehelia</taxon>
    </lineage>
</organism>
<feature type="compositionally biased region" description="Low complexity" evidence="3">
    <location>
        <begin position="668"/>
        <end position="683"/>
    </location>
</feature>
<dbReference type="PROSITE" id="PS00463">
    <property type="entry name" value="ZN2_CY6_FUNGAL_1"/>
    <property type="match status" value="1"/>
</dbReference>
<keyword evidence="1" id="KW-0479">Metal-binding</keyword>
<dbReference type="EMBL" id="JASNQZ010000012">
    <property type="protein sequence ID" value="KAL0948932.1"/>
    <property type="molecule type" value="Genomic_DNA"/>
</dbReference>
<feature type="region of interest" description="Disordered" evidence="3">
    <location>
        <begin position="658"/>
        <end position="687"/>
    </location>
</feature>
<dbReference type="Pfam" id="PF04082">
    <property type="entry name" value="Fungal_trans"/>
    <property type="match status" value="1"/>
</dbReference>
<evidence type="ECO:0000256" key="3">
    <source>
        <dbReference type="SAM" id="MobiDB-lite"/>
    </source>
</evidence>
<protein>
    <recommendedName>
        <fullName evidence="4">Zn(2)-C6 fungal-type domain-containing protein</fullName>
    </recommendedName>
</protein>
<feature type="domain" description="Zn(2)-C6 fungal-type" evidence="4">
    <location>
        <begin position="27"/>
        <end position="60"/>
    </location>
</feature>
<dbReference type="Gene3D" id="4.10.240.10">
    <property type="entry name" value="Zn(2)-C6 fungal-type DNA-binding domain"/>
    <property type="match status" value="1"/>
</dbReference>
<sequence length="860" mass="96256">MSSNEDEKQNTFSTSSQNAAKRRLQRACDGCRRKKIRCDGNSALDNQCSNCITFKLECKYVETAKRRSPPKGYVEKFEARISKLEQLLQQLYPTLDLSDLDNLDITTVKENAQAYARDVHDQGPFPNPQCSEVAVSAIRKMLSPLPIPDDSDLEYIELANSIREYSNKTGFVRGNEATRFFGKSSNAMFIKDVFAFKKQVTGRNTSMATSQLNPTFASRRERYWKYQIWEVADVYQPPKLTFPEDDLIYSLVDLYFEHYNLYLPIIHRPTFEKNIAEGRHLEDYPFGSLVLLVCAVGARHSDDPRVILDGVDSFHSAGWKYFSQVLIVRQSYLPPATLSDLQNLCVMLYFLQGTSAPQSSWVLGGIAVRLAQDIGAHRRQGKGHTPSIEHEQLKRVFWALVCIDRQGSLALGRPCAIQDEDYDLDLPIECDDEYWAASDQNAAFQQPAGKPSKVAFFTSYIKLSQLLGMTLSTVYAINKSKMKMGLIGEWEEKLVSELDSALNKWVDAVPKHIRWDPNQEDLRHFRQSATLWSAYYHLQIVIHRPFIPYPRKMSKLSLPSLAICTNAARSISRIAEALVLRTGILPPQTQLPVSIAGIVLLMSIWGSRRPGFTTDVNRAINDVQKCMDALKETEAKWINVGRMWDVLHELASAGDLLSHHQPKTSDVPAQQQDPSPQSLLSSPTREDPHRIVPLHVASSVVDSPSRRTPVNPVDISQSLAGAVTPGSHSSYFPSSFAPKREPFDVNLSPASSSPFAYQPSQMPVTSGLAPSSAGQPMQVDQFDSHRLASSFTAHQGVADPSLHGFMASHQDFFSSLAMDNDMVAMWSNAPVGFELDEWDQYLSTVSENNHPAQPNPGSSS</sequence>
<dbReference type="CDD" id="cd12148">
    <property type="entry name" value="fungal_TF_MHR"/>
    <property type="match status" value="1"/>
</dbReference>
<reference evidence="6" key="1">
    <citation type="submission" date="2024-06" db="EMBL/GenBank/DDBJ databases">
        <title>Multi-omics analyses provide insights into the biosynthesis of the anticancer antibiotic pleurotin in Hohenbuehelia grisea.</title>
        <authorList>
            <person name="Weaver J.A."/>
            <person name="Alberti F."/>
        </authorList>
    </citation>
    <scope>NUCLEOTIDE SEQUENCE [LARGE SCALE GENOMIC DNA]</scope>
    <source>
        <strain evidence="6">T-177</strain>
    </source>
</reference>
<evidence type="ECO:0000259" key="4">
    <source>
        <dbReference type="PROSITE" id="PS50048"/>
    </source>
</evidence>
<evidence type="ECO:0000313" key="5">
    <source>
        <dbReference type="EMBL" id="KAL0948932.1"/>
    </source>
</evidence>
<proteinExistence type="predicted"/>